<organism evidence="1 2">
    <name type="scientific">Brucella grignonensis</name>
    <dbReference type="NCBI Taxonomy" id="94627"/>
    <lineage>
        <taxon>Bacteria</taxon>
        <taxon>Pseudomonadati</taxon>
        <taxon>Pseudomonadota</taxon>
        <taxon>Alphaproteobacteria</taxon>
        <taxon>Hyphomicrobiales</taxon>
        <taxon>Brucellaceae</taxon>
        <taxon>Brucella/Ochrobactrum group</taxon>
        <taxon>Brucella</taxon>
    </lineage>
</organism>
<reference evidence="1 2" key="1">
    <citation type="submission" date="2017-07" db="EMBL/GenBank/DDBJ databases">
        <title>Phylogenetic study on the rhizospheric bacterium Ochrobactrum sp. A44.</title>
        <authorList>
            <person name="Krzyzanowska D.M."/>
            <person name="Ossowicki A."/>
            <person name="Rajewska M."/>
            <person name="Maciag T."/>
            <person name="Kaczynski Z."/>
            <person name="Czerwicka M."/>
            <person name="Jafra S."/>
        </authorList>
    </citation>
    <scope>NUCLEOTIDE SEQUENCE [LARGE SCALE GENOMIC DNA]</scope>
    <source>
        <strain evidence="1 2">OgA9a</strain>
    </source>
</reference>
<evidence type="ECO:0000313" key="2">
    <source>
        <dbReference type="Proteomes" id="UP000216478"/>
    </source>
</evidence>
<gene>
    <name evidence="1" type="ORF">CEV33_2881</name>
</gene>
<dbReference type="Proteomes" id="UP000216478">
    <property type="component" value="Unassembled WGS sequence"/>
</dbReference>
<dbReference type="EMBL" id="NNRL01000164">
    <property type="protein sequence ID" value="OYR09155.1"/>
    <property type="molecule type" value="Genomic_DNA"/>
</dbReference>
<evidence type="ECO:0000313" key="1">
    <source>
        <dbReference type="EMBL" id="OYR09155.1"/>
    </source>
</evidence>
<keyword evidence="2" id="KW-1185">Reference proteome</keyword>
<name>A0A256F2U0_9HYPH</name>
<sequence>MKVLDLKHGCKPCLSAQPHEELLMPVKGLARKSDVVRQ</sequence>
<accession>A0A256F2U0</accession>
<proteinExistence type="predicted"/>
<comment type="caution">
    <text evidence="1">The sequence shown here is derived from an EMBL/GenBank/DDBJ whole genome shotgun (WGS) entry which is preliminary data.</text>
</comment>
<protein>
    <submittedName>
        <fullName evidence="1">Uncharacterized protein</fullName>
    </submittedName>
</protein>
<dbReference type="AlphaFoldDB" id="A0A256F2U0"/>